<dbReference type="PROSITE" id="PS51725">
    <property type="entry name" value="ABM"/>
    <property type="match status" value="1"/>
</dbReference>
<dbReference type="Gene3D" id="3.30.70.100">
    <property type="match status" value="1"/>
</dbReference>
<dbReference type="PANTHER" id="PTHR34474">
    <property type="entry name" value="SIGNAL TRANSDUCTION PROTEIN TRAP"/>
    <property type="match status" value="1"/>
</dbReference>
<evidence type="ECO:0000313" key="3">
    <source>
        <dbReference type="Proteomes" id="UP000626786"/>
    </source>
</evidence>
<evidence type="ECO:0000259" key="1">
    <source>
        <dbReference type="PROSITE" id="PS51725"/>
    </source>
</evidence>
<keyword evidence="2" id="KW-0560">Oxidoreductase</keyword>
<dbReference type="EMBL" id="JACSQN010000009">
    <property type="protein sequence ID" value="MBD7985214.1"/>
    <property type="molecule type" value="Genomic_DNA"/>
</dbReference>
<organism evidence="2 3">
    <name type="scientific">Sporosarcina quadrami</name>
    <dbReference type="NCBI Taxonomy" id="2762234"/>
    <lineage>
        <taxon>Bacteria</taxon>
        <taxon>Bacillati</taxon>
        <taxon>Bacillota</taxon>
        <taxon>Bacilli</taxon>
        <taxon>Bacillales</taxon>
        <taxon>Caryophanaceae</taxon>
        <taxon>Sporosarcina</taxon>
    </lineage>
</organism>
<name>A0ABR8UCD9_9BACL</name>
<dbReference type="Pfam" id="PF03992">
    <property type="entry name" value="ABM"/>
    <property type="match status" value="1"/>
</dbReference>
<sequence>MYMYMTTGTRDFMEKIKDKYMDEQMLLMHGSGQSLLVHETEAKSVFQTPRRYEVISSAGQLSDEGFFAFNNVTVTDEGRPVFEHRFSIMDEKLTAQSGFIAFRLLRPLNSDTYIVLTEWEQSTDYDRWHNSAAFAASNHSTDLKQFSDSTTHIFSSAPYVTTYVAKPEEAV</sequence>
<reference evidence="2 3" key="1">
    <citation type="submission" date="2020-08" db="EMBL/GenBank/DDBJ databases">
        <title>A Genomic Blueprint of the Chicken Gut Microbiome.</title>
        <authorList>
            <person name="Gilroy R."/>
            <person name="Ravi A."/>
            <person name="Getino M."/>
            <person name="Pursley I."/>
            <person name="Horton D.L."/>
            <person name="Alikhan N.-F."/>
            <person name="Baker D."/>
            <person name="Gharbi K."/>
            <person name="Hall N."/>
            <person name="Watson M."/>
            <person name="Adriaenssens E.M."/>
            <person name="Foster-Nyarko E."/>
            <person name="Jarju S."/>
            <person name="Secka A."/>
            <person name="Antonio M."/>
            <person name="Oren A."/>
            <person name="Chaudhuri R."/>
            <person name="La Ragione R.M."/>
            <person name="Hildebrand F."/>
            <person name="Pallen M.J."/>
        </authorList>
    </citation>
    <scope>NUCLEOTIDE SEQUENCE [LARGE SCALE GENOMIC DNA]</scope>
    <source>
        <strain evidence="2 3">Sa2YVA2</strain>
    </source>
</reference>
<gene>
    <name evidence="2" type="ORF">H9649_11500</name>
</gene>
<accession>A0ABR8UCD9</accession>
<dbReference type="Proteomes" id="UP000626786">
    <property type="component" value="Unassembled WGS sequence"/>
</dbReference>
<keyword evidence="3" id="KW-1185">Reference proteome</keyword>
<keyword evidence="2" id="KW-0503">Monooxygenase</keyword>
<evidence type="ECO:0000313" key="2">
    <source>
        <dbReference type="EMBL" id="MBD7985214.1"/>
    </source>
</evidence>
<dbReference type="RefSeq" id="WP_191695033.1">
    <property type="nucleotide sequence ID" value="NZ_JACSQN010000009.1"/>
</dbReference>
<dbReference type="InterPro" id="IPR007138">
    <property type="entry name" value="ABM_dom"/>
</dbReference>
<dbReference type="SUPFAM" id="SSF54909">
    <property type="entry name" value="Dimeric alpha+beta barrel"/>
    <property type="match status" value="1"/>
</dbReference>
<dbReference type="GO" id="GO:0004497">
    <property type="term" value="F:monooxygenase activity"/>
    <property type="evidence" value="ECO:0007669"/>
    <property type="project" value="UniProtKB-KW"/>
</dbReference>
<feature type="domain" description="ABM" evidence="1">
    <location>
        <begin position="66"/>
        <end position="154"/>
    </location>
</feature>
<protein>
    <submittedName>
        <fullName evidence="2">Antibiotic biosynthesis monooxygenase</fullName>
    </submittedName>
</protein>
<dbReference type="InterPro" id="IPR050404">
    <property type="entry name" value="Heme-degrading_MO"/>
</dbReference>
<dbReference type="InterPro" id="IPR011008">
    <property type="entry name" value="Dimeric_a/b-barrel"/>
</dbReference>
<comment type="caution">
    <text evidence="2">The sequence shown here is derived from an EMBL/GenBank/DDBJ whole genome shotgun (WGS) entry which is preliminary data.</text>
</comment>
<dbReference type="PANTHER" id="PTHR34474:SF2">
    <property type="entry name" value="SIGNAL TRANSDUCTION PROTEIN TRAP"/>
    <property type="match status" value="1"/>
</dbReference>
<proteinExistence type="predicted"/>